<feature type="transmembrane region" description="Helical" evidence="2">
    <location>
        <begin position="233"/>
        <end position="252"/>
    </location>
</feature>
<dbReference type="Gene3D" id="1.10.167.10">
    <property type="entry name" value="Regulator of G-protein Signalling 4, domain 2"/>
    <property type="match status" value="1"/>
</dbReference>
<organism evidence="3 4">
    <name type="scientific">Aplosporella prunicola CBS 121167</name>
    <dbReference type="NCBI Taxonomy" id="1176127"/>
    <lineage>
        <taxon>Eukaryota</taxon>
        <taxon>Fungi</taxon>
        <taxon>Dikarya</taxon>
        <taxon>Ascomycota</taxon>
        <taxon>Pezizomycotina</taxon>
        <taxon>Dothideomycetes</taxon>
        <taxon>Dothideomycetes incertae sedis</taxon>
        <taxon>Botryosphaeriales</taxon>
        <taxon>Aplosporellaceae</taxon>
        <taxon>Aplosporella</taxon>
    </lineage>
</organism>
<dbReference type="GeneID" id="54300969"/>
<dbReference type="Proteomes" id="UP000799438">
    <property type="component" value="Unassembled WGS sequence"/>
</dbReference>
<dbReference type="InterPro" id="IPR036305">
    <property type="entry name" value="RGS_sf"/>
</dbReference>
<evidence type="ECO:0000256" key="2">
    <source>
        <dbReference type="SAM" id="Phobius"/>
    </source>
</evidence>
<dbReference type="OrthoDB" id="5313079at2759"/>
<sequence length="586" mass="67426">MKPTPTPAPDVARGFEESIYEFSGHIQWQSYIYLAFAVIDTFLTCAGMLWLFMLRNNPAIRIRRHWALQLAISCLTAYLILVYLQFPLRWWYSCEAEYFVMGFLLQFGIGMMISFIDPSLRRKKSTASKTPLLKRPWQWIKERDYESTTLVVLIIALIVTTIVVITVYVGSRNFHEGSGWFGEWSGVHNCYRGGHGEWAITALMLMFWIYLYGPFTLYNIWNIKDSHKWAIQTKISIMSNFFGIPIWLVFLYSNNPGILAVNRYWSHALWLALGLIVTKYCFICFPIYDACRGMPYFSSQTERNPSTASWTTNSSKEKVRQAYSIGALDECLEKNIEQLLEWSARRDFSAENIAFLRAVRDMKSKSRTRAVDRGGVITHLIFRERYEEAAIIFFKFIDPRTADIPLNISKRTVDGLRQWFKYVSYDSLDDDSSSKNDVAPFIDFNGDFPSASPNGEDIVIDRLYPMPLTEIVPTGAIDDEGNTADTVPEGFNLDIFDDVYAQIRHLVYTNSWRRFVVSCEGDVESFTSSLQTAATKQTGDSMGKELYKMPSSPTPVYRQDSPTSPRSPKQPETPNNHEFPRQQESP</sequence>
<feature type="region of interest" description="Disordered" evidence="1">
    <location>
        <begin position="526"/>
        <end position="586"/>
    </location>
</feature>
<dbReference type="InterPro" id="IPR044926">
    <property type="entry name" value="RGS_subdomain_2"/>
</dbReference>
<dbReference type="EMBL" id="ML995498">
    <property type="protein sequence ID" value="KAF2138088.1"/>
    <property type="molecule type" value="Genomic_DNA"/>
</dbReference>
<feature type="transmembrane region" description="Helical" evidence="2">
    <location>
        <begin position="66"/>
        <end position="86"/>
    </location>
</feature>
<feature type="transmembrane region" description="Helical" evidence="2">
    <location>
        <begin position="98"/>
        <end position="116"/>
    </location>
</feature>
<gene>
    <name evidence="3" type="ORF">K452DRAFT_311865</name>
</gene>
<feature type="transmembrane region" description="Helical" evidence="2">
    <location>
        <begin position="198"/>
        <end position="221"/>
    </location>
</feature>
<name>A0A6A6B3A7_9PEZI</name>
<dbReference type="SUPFAM" id="SSF48097">
    <property type="entry name" value="Regulator of G-protein signaling, RGS"/>
    <property type="match status" value="1"/>
</dbReference>
<proteinExistence type="predicted"/>
<reference evidence="3" key="1">
    <citation type="journal article" date="2020" name="Stud. Mycol.">
        <title>101 Dothideomycetes genomes: a test case for predicting lifestyles and emergence of pathogens.</title>
        <authorList>
            <person name="Haridas S."/>
            <person name="Albert R."/>
            <person name="Binder M."/>
            <person name="Bloem J."/>
            <person name="Labutti K."/>
            <person name="Salamov A."/>
            <person name="Andreopoulos B."/>
            <person name="Baker S."/>
            <person name="Barry K."/>
            <person name="Bills G."/>
            <person name="Bluhm B."/>
            <person name="Cannon C."/>
            <person name="Castanera R."/>
            <person name="Culley D."/>
            <person name="Daum C."/>
            <person name="Ezra D."/>
            <person name="Gonzalez J."/>
            <person name="Henrissat B."/>
            <person name="Kuo A."/>
            <person name="Liang C."/>
            <person name="Lipzen A."/>
            <person name="Lutzoni F."/>
            <person name="Magnuson J."/>
            <person name="Mondo S."/>
            <person name="Nolan M."/>
            <person name="Ohm R."/>
            <person name="Pangilinan J."/>
            <person name="Park H.-J."/>
            <person name="Ramirez L."/>
            <person name="Alfaro M."/>
            <person name="Sun H."/>
            <person name="Tritt A."/>
            <person name="Yoshinaga Y."/>
            <person name="Zwiers L.-H."/>
            <person name="Turgeon B."/>
            <person name="Goodwin S."/>
            <person name="Spatafora J."/>
            <person name="Crous P."/>
            <person name="Grigoriev I."/>
        </authorList>
    </citation>
    <scope>NUCLEOTIDE SEQUENCE</scope>
    <source>
        <strain evidence="3">CBS 121167</strain>
    </source>
</reference>
<feature type="transmembrane region" description="Helical" evidence="2">
    <location>
        <begin position="150"/>
        <end position="170"/>
    </location>
</feature>
<accession>A0A6A6B3A7</accession>
<feature type="compositionally biased region" description="Polar residues" evidence="1">
    <location>
        <begin position="526"/>
        <end position="540"/>
    </location>
</feature>
<evidence type="ECO:0000313" key="4">
    <source>
        <dbReference type="Proteomes" id="UP000799438"/>
    </source>
</evidence>
<evidence type="ECO:0000256" key="1">
    <source>
        <dbReference type="SAM" id="MobiDB-lite"/>
    </source>
</evidence>
<feature type="compositionally biased region" description="Polar residues" evidence="1">
    <location>
        <begin position="560"/>
        <end position="586"/>
    </location>
</feature>
<keyword evidence="4" id="KW-1185">Reference proteome</keyword>
<keyword evidence="2" id="KW-1133">Transmembrane helix</keyword>
<protein>
    <recommendedName>
        <fullName evidence="5">RGS domain-containing protein</fullName>
    </recommendedName>
</protein>
<dbReference type="AlphaFoldDB" id="A0A6A6B3A7"/>
<feature type="transmembrane region" description="Helical" evidence="2">
    <location>
        <begin position="264"/>
        <end position="288"/>
    </location>
</feature>
<evidence type="ECO:0008006" key="5">
    <source>
        <dbReference type="Google" id="ProtNLM"/>
    </source>
</evidence>
<feature type="transmembrane region" description="Helical" evidence="2">
    <location>
        <begin position="31"/>
        <end position="54"/>
    </location>
</feature>
<dbReference type="RefSeq" id="XP_033393801.1">
    <property type="nucleotide sequence ID" value="XM_033543472.1"/>
</dbReference>
<keyword evidence="2" id="KW-0812">Transmembrane</keyword>
<keyword evidence="2" id="KW-0472">Membrane</keyword>
<evidence type="ECO:0000313" key="3">
    <source>
        <dbReference type="EMBL" id="KAF2138088.1"/>
    </source>
</evidence>